<protein>
    <submittedName>
        <fullName evidence="1">Uncharacterized protein</fullName>
    </submittedName>
</protein>
<accession>A0A0K2GAF1</accession>
<dbReference type="EMBL" id="CP011801">
    <property type="protein sequence ID" value="ALA57582.1"/>
    <property type="molecule type" value="Genomic_DNA"/>
</dbReference>
<gene>
    <name evidence="1" type="ORF">NITMOv2_1151</name>
</gene>
<dbReference type="KEGG" id="nmv:NITMOv2_1151"/>
<dbReference type="Proteomes" id="UP000069205">
    <property type="component" value="Chromosome"/>
</dbReference>
<evidence type="ECO:0000313" key="1">
    <source>
        <dbReference type="EMBL" id="ALA57582.1"/>
    </source>
</evidence>
<dbReference type="PATRIC" id="fig|42253.5.peg.1137"/>
<reference evidence="1 2" key="1">
    <citation type="journal article" date="2015" name="Proc. Natl. Acad. Sci. U.S.A.">
        <title>Expanded metabolic versatility of ubiquitous nitrite-oxidizing bacteria from the genus Nitrospira.</title>
        <authorList>
            <person name="Koch H."/>
            <person name="Lucker S."/>
            <person name="Albertsen M."/>
            <person name="Kitzinger K."/>
            <person name="Herbold C."/>
            <person name="Spieck E."/>
            <person name="Nielsen P.H."/>
            <person name="Wagner M."/>
            <person name="Daims H."/>
        </authorList>
    </citation>
    <scope>NUCLEOTIDE SEQUENCE [LARGE SCALE GENOMIC DNA]</scope>
    <source>
        <strain evidence="1 2">NSP M-1</strain>
    </source>
</reference>
<name>A0A0K2GAF1_NITMO</name>
<organism evidence="1 2">
    <name type="scientific">Nitrospira moscoviensis</name>
    <dbReference type="NCBI Taxonomy" id="42253"/>
    <lineage>
        <taxon>Bacteria</taxon>
        <taxon>Pseudomonadati</taxon>
        <taxon>Nitrospirota</taxon>
        <taxon>Nitrospiria</taxon>
        <taxon>Nitrospirales</taxon>
        <taxon>Nitrospiraceae</taxon>
        <taxon>Nitrospira</taxon>
    </lineage>
</organism>
<proteinExistence type="predicted"/>
<keyword evidence="2" id="KW-1185">Reference proteome</keyword>
<evidence type="ECO:0000313" key="2">
    <source>
        <dbReference type="Proteomes" id="UP000069205"/>
    </source>
</evidence>
<dbReference type="AlphaFoldDB" id="A0A0K2GAF1"/>
<sequence>MGYPRKPPFNLCEERQPWLLFRGYIRYSILDGASKKGLMGQERTYLDMYYSKETWEGEPPEWEEGVKTHPISCRSYISRGMGFLDLLPEHGYFDYHRNAYHGSGDKIPIVWFRPGFTEGVKLPLKVHPYLNSSIVRFESFLNSYVLDATPLAVPREGLVTSPSENSDAYSIWLFVADGKISSINVPYRGWMRGGGEEFLPCTRRRFHLDSRLGAA</sequence>
<dbReference type="STRING" id="42253.NITMOv2_1151"/>